<dbReference type="AlphaFoldDB" id="A0A0B6ZGP9"/>
<proteinExistence type="predicted"/>
<accession>A0A0B6ZGP9</accession>
<reference evidence="1" key="1">
    <citation type="submission" date="2014-12" db="EMBL/GenBank/DDBJ databases">
        <title>Insight into the proteome of Arion vulgaris.</title>
        <authorList>
            <person name="Aradska J."/>
            <person name="Bulat T."/>
            <person name="Smidak R."/>
            <person name="Sarate P."/>
            <person name="Gangsoo J."/>
            <person name="Sialana F."/>
            <person name="Bilban M."/>
            <person name="Lubec G."/>
        </authorList>
    </citation>
    <scope>NUCLEOTIDE SEQUENCE</scope>
    <source>
        <tissue evidence="1">Skin</tissue>
    </source>
</reference>
<protein>
    <submittedName>
        <fullName evidence="1">Uncharacterized protein</fullName>
    </submittedName>
</protein>
<sequence length="83" mass="9731">SCTQQLTKEILQCHQQNFSHRLAQEVAFWTIFSEEVSKQSPGTVEMRSRTHILELFTVHDCFTVLDVCILQPDEILKNHFLKQ</sequence>
<gene>
    <name evidence="1" type="primary">ORF63715</name>
</gene>
<dbReference type="EMBL" id="HACG01020873">
    <property type="protein sequence ID" value="CEK67738.1"/>
    <property type="molecule type" value="Transcribed_RNA"/>
</dbReference>
<feature type="non-terminal residue" evidence="1">
    <location>
        <position position="1"/>
    </location>
</feature>
<evidence type="ECO:0000313" key="1">
    <source>
        <dbReference type="EMBL" id="CEK67738.1"/>
    </source>
</evidence>
<name>A0A0B6ZGP9_9EUPU</name>
<organism evidence="1">
    <name type="scientific">Arion vulgaris</name>
    <dbReference type="NCBI Taxonomy" id="1028688"/>
    <lineage>
        <taxon>Eukaryota</taxon>
        <taxon>Metazoa</taxon>
        <taxon>Spiralia</taxon>
        <taxon>Lophotrochozoa</taxon>
        <taxon>Mollusca</taxon>
        <taxon>Gastropoda</taxon>
        <taxon>Heterobranchia</taxon>
        <taxon>Euthyneura</taxon>
        <taxon>Panpulmonata</taxon>
        <taxon>Eupulmonata</taxon>
        <taxon>Stylommatophora</taxon>
        <taxon>Helicina</taxon>
        <taxon>Arionoidea</taxon>
        <taxon>Arionidae</taxon>
        <taxon>Arion</taxon>
    </lineage>
</organism>